<proteinExistence type="predicted"/>
<organism evidence="1 2">
    <name type="scientific">Escherichia coli</name>
    <dbReference type="NCBI Taxonomy" id="562"/>
    <lineage>
        <taxon>Bacteria</taxon>
        <taxon>Pseudomonadati</taxon>
        <taxon>Pseudomonadota</taxon>
        <taxon>Gammaproteobacteria</taxon>
        <taxon>Enterobacterales</taxon>
        <taxon>Enterobacteriaceae</taxon>
        <taxon>Escherichia</taxon>
    </lineage>
</organism>
<dbReference type="EMBL" id="AASFMQ010000041">
    <property type="protein sequence ID" value="EFB3617540.1"/>
    <property type="molecule type" value="Genomic_DNA"/>
</dbReference>
<dbReference type="Proteomes" id="UP000543252">
    <property type="component" value="Unassembled WGS sequence"/>
</dbReference>
<dbReference type="SUPFAM" id="SSF160207">
    <property type="entry name" value="NMB0488-like"/>
    <property type="match status" value="1"/>
</dbReference>
<gene>
    <name evidence="1" type="ORF">FPS11_21915</name>
</gene>
<comment type="caution">
    <text evidence="1">The sequence shown here is derived from an EMBL/GenBank/DDBJ whole genome shotgun (WGS) entry which is preliminary data.</text>
</comment>
<dbReference type="InterPro" id="IPR037891">
    <property type="entry name" value="Cdil-like_sf"/>
</dbReference>
<dbReference type="RefSeq" id="WP_096959989.1">
    <property type="nucleotide sequence ID" value="NZ_JADBET010000039.1"/>
</dbReference>
<sequence length="168" mass="19205">MNSVKHFPVGCITEVYEYKDYFWVIEKSFQVWPDEGGPTERVALAGSLPVHCTSKDIGDVCLKALLNFNSQKPPYKPWELTELRKLFCSWVGVKNWNSFYKNARYVWVMGDNLGKVEIIPVDNCNLFPYETGINDSAIYVDNGFDSEGLGSGIFKAFKYATNHPDRKK</sequence>
<evidence type="ECO:0000313" key="2">
    <source>
        <dbReference type="Proteomes" id="UP000543252"/>
    </source>
</evidence>
<accession>A0A8S7EIW2</accession>
<name>A0A8S7EIW2_ECOLX</name>
<protein>
    <submittedName>
        <fullName evidence="1">DUF1436 domain-containing protein</fullName>
    </submittedName>
</protein>
<dbReference type="Gene3D" id="3.40.1590.10">
    <property type="entry name" value="NMB0488-like"/>
    <property type="match status" value="1"/>
</dbReference>
<dbReference type="AlphaFoldDB" id="A0A8S7EIW2"/>
<evidence type="ECO:0000313" key="1">
    <source>
        <dbReference type="EMBL" id="EFB3617540.1"/>
    </source>
</evidence>
<reference evidence="1 2" key="1">
    <citation type="submission" date="2019-07" db="EMBL/GenBank/DDBJ databases">
        <authorList>
            <consortium name="GenomeTrakr network: Whole genome sequencing for foodborne pathogen traceback"/>
        </authorList>
    </citation>
    <scope>NUCLEOTIDE SEQUENCE [LARGE SCALE GENOMIC DNA]</scope>
    <source>
        <strain evidence="1 2">PSU-1859</strain>
    </source>
</reference>